<dbReference type="EMBL" id="KF120403">
    <property type="protein sequence ID" value="AIA87676.1"/>
    <property type="molecule type" value="Genomic_DNA"/>
</dbReference>
<evidence type="ECO:0000313" key="1">
    <source>
        <dbReference type="EMBL" id="AIA87676.1"/>
    </source>
</evidence>
<name>A0A060C4I0_9PROT</name>
<dbReference type="AlphaFoldDB" id="A0A060C4I0"/>
<reference evidence="1" key="1">
    <citation type="journal article" date="2013" name="Environ. Microbiol.">
        <title>Seasonally variable intestinal metagenomes of the red palm weevil (Rhynchophorus ferrugineus).</title>
        <authorList>
            <person name="Jia S."/>
            <person name="Zhang X."/>
            <person name="Zhang G."/>
            <person name="Yin A."/>
            <person name="Zhang S."/>
            <person name="Li F."/>
            <person name="Wang L."/>
            <person name="Zhao D."/>
            <person name="Yun Q."/>
            <person name="Tala"/>
            <person name="Wang J."/>
            <person name="Sun G."/>
            <person name="Baabdullah M."/>
            <person name="Yu X."/>
            <person name="Hu S."/>
            <person name="Al-Mssallem I.S."/>
            <person name="Yu J."/>
        </authorList>
    </citation>
    <scope>NUCLEOTIDE SEQUENCE</scope>
</reference>
<accession>A0A060C4I0</accession>
<organism evidence="1">
    <name type="scientific">uncultured Azospirillum sp</name>
    <dbReference type="NCBI Taxonomy" id="114712"/>
    <lineage>
        <taxon>Bacteria</taxon>
        <taxon>Pseudomonadati</taxon>
        <taxon>Pseudomonadota</taxon>
        <taxon>Alphaproteobacteria</taxon>
        <taxon>Rhodospirillales</taxon>
        <taxon>Azospirillaceae</taxon>
        <taxon>Azospirillum</taxon>
        <taxon>environmental samples</taxon>
    </lineage>
</organism>
<feature type="non-terminal residue" evidence="1">
    <location>
        <position position="104"/>
    </location>
</feature>
<protein>
    <submittedName>
        <fullName evidence="1">CAZy families GT2 protein</fullName>
    </submittedName>
</protein>
<sequence>MRGSVLRLQGAEATRHVTDMLPRISADSDTTGAFRRICRPRYQGEDTLSSTPLPIAAALDAIFQAPDGGILAMGWLLDPLQRVERVIVKSTSGLYAPLQEHWNP</sequence>
<proteinExistence type="predicted"/>